<reference evidence="1 2" key="1">
    <citation type="submission" date="2016-07" db="EMBL/GenBank/DDBJ databases">
        <title>Draft genome of the white-rot fungus Obba rivulosa 3A-2.</title>
        <authorList>
            <consortium name="DOE Joint Genome Institute"/>
            <person name="Miettinen O."/>
            <person name="Riley R."/>
            <person name="Acob R."/>
            <person name="Barry K."/>
            <person name="Cullen D."/>
            <person name="De Vries R."/>
            <person name="Hainaut M."/>
            <person name="Hatakka A."/>
            <person name="Henrissat B."/>
            <person name="Hilden K."/>
            <person name="Kuo R."/>
            <person name="Labutti K."/>
            <person name="Lipzen A."/>
            <person name="Makela M.R."/>
            <person name="Sandor L."/>
            <person name="Spatafora J.W."/>
            <person name="Grigoriev I.V."/>
            <person name="Hibbett D.S."/>
        </authorList>
    </citation>
    <scope>NUCLEOTIDE SEQUENCE [LARGE SCALE GENOMIC DNA]</scope>
    <source>
        <strain evidence="1 2">3A-2</strain>
    </source>
</reference>
<proteinExistence type="predicted"/>
<dbReference type="EMBL" id="KV722617">
    <property type="protein sequence ID" value="OCH84983.1"/>
    <property type="molecule type" value="Genomic_DNA"/>
</dbReference>
<accession>A0A8E2AIV4</accession>
<evidence type="ECO:0000313" key="1">
    <source>
        <dbReference type="EMBL" id="OCH84983.1"/>
    </source>
</evidence>
<name>A0A8E2AIV4_9APHY</name>
<sequence>MSHTTVQAVPTTEASLLALVVQVLSQLEAHQRALVDHERVVAEQHAALVEQQRLIAEQQAALVEQQRIIANAAIRAEIRACNGTSGLWRPLPLTSGAPFPADRIKFPSSAWILREMKGEAVLALGEVYDIIAPDETFVRKILEVFIAGVSC</sequence>
<dbReference type="Proteomes" id="UP000250043">
    <property type="component" value="Unassembled WGS sequence"/>
</dbReference>
<dbReference type="OrthoDB" id="10596634at2759"/>
<gene>
    <name evidence="1" type="ORF">OBBRIDRAFT_348243</name>
</gene>
<dbReference type="AlphaFoldDB" id="A0A8E2AIV4"/>
<evidence type="ECO:0000313" key="2">
    <source>
        <dbReference type="Proteomes" id="UP000250043"/>
    </source>
</evidence>
<organism evidence="1 2">
    <name type="scientific">Obba rivulosa</name>
    <dbReference type="NCBI Taxonomy" id="1052685"/>
    <lineage>
        <taxon>Eukaryota</taxon>
        <taxon>Fungi</taxon>
        <taxon>Dikarya</taxon>
        <taxon>Basidiomycota</taxon>
        <taxon>Agaricomycotina</taxon>
        <taxon>Agaricomycetes</taxon>
        <taxon>Polyporales</taxon>
        <taxon>Gelatoporiaceae</taxon>
        <taxon>Obba</taxon>
    </lineage>
</organism>
<keyword evidence="2" id="KW-1185">Reference proteome</keyword>
<protein>
    <submittedName>
        <fullName evidence="1">Uncharacterized protein</fullName>
    </submittedName>
</protein>